<evidence type="ECO:0000313" key="4">
    <source>
        <dbReference type="EMBL" id="MXY92719.1"/>
    </source>
</evidence>
<feature type="domain" description="Fumarylacetoacetase-like C-terminal" evidence="3">
    <location>
        <begin position="98"/>
        <end position="264"/>
    </location>
</feature>
<dbReference type="AlphaFoldDB" id="A0A6B0YRT3"/>
<dbReference type="GO" id="GO:0016787">
    <property type="term" value="F:hydrolase activity"/>
    <property type="evidence" value="ECO:0007669"/>
    <property type="project" value="UniProtKB-KW"/>
</dbReference>
<accession>A0A6B0YRT3</accession>
<proteinExistence type="inferred from homology"/>
<dbReference type="Gene3D" id="3.90.850.10">
    <property type="entry name" value="Fumarylacetoacetase-like, C-terminal domain"/>
    <property type="match status" value="1"/>
</dbReference>
<evidence type="ECO:0000259" key="3">
    <source>
        <dbReference type="Pfam" id="PF01557"/>
    </source>
</evidence>
<keyword evidence="4" id="KW-0378">Hydrolase</keyword>
<dbReference type="Pfam" id="PF01557">
    <property type="entry name" value="FAA_hydrolase"/>
    <property type="match status" value="1"/>
</dbReference>
<dbReference type="GO" id="GO:0044281">
    <property type="term" value="P:small molecule metabolic process"/>
    <property type="evidence" value="ECO:0007669"/>
    <property type="project" value="UniProtKB-ARBA"/>
</dbReference>
<sequence>MQLMLFDDYKLGVWNGDQVLDVSAAVADCGHHSPQEMMQMVICDWENVEPRLRDAAASATGVSLDDVTCRPSMPRPGQLVCLAGNYLEPAKPERGLFNAFLKSPNAALGHGGTVVLPSAEASVFHFEPELAIVIGKAASYLAAEDAMDHVFGYTQFIDVSARGLPGGFFLGKSWHTFAPLGPVLVTRDEIANANDLNVRLWVNDEKKHDITTADMDRHIPELLAEVTNVLPLQPGDVVATGTHHFGLEAVQDGDTVKLQIDQLGPPLVVHCSDPSGRSW</sequence>
<dbReference type="InterPro" id="IPR051121">
    <property type="entry name" value="FAH"/>
</dbReference>
<dbReference type="GO" id="GO:0046872">
    <property type="term" value="F:metal ion binding"/>
    <property type="evidence" value="ECO:0007669"/>
    <property type="project" value="UniProtKB-KW"/>
</dbReference>
<dbReference type="PANTHER" id="PTHR42796">
    <property type="entry name" value="FUMARYLACETOACETATE HYDROLASE DOMAIN-CONTAINING PROTEIN 2A-RELATED"/>
    <property type="match status" value="1"/>
</dbReference>
<dbReference type="InterPro" id="IPR011234">
    <property type="entry name" value="Fumarylacetoacetase-like_C"/>
</dbReference>
<dbReference type="SUPFAM" id="SSF56529">
    <property type="entry name" value="FAH"/>
    <property type="match status" value="1"/>
</dbReference>
<gene>
    <name evidence="4" type="ORF">F4Y42_04630</name>
</gene>
<keyword evidence="2" id="KW-0479">Metal-binding</keyword>
<dbReference type="EMBL" id="VXRG01000040">
    <property type="protein sequence ID" value="MXY92719.1"/>
    <property type="molecule type" value="Genomic_DNA"/>
</dbReference>
<organism evidence="4">
    <name type="scientific">Caldilineaceae bacterium SB0664_bin_27</name>
    <dbReference type="NCBI Taxonomy" id="2605260"/>
    <lineage>
        <taxon>Bacteria</taxon>
        <taxon>Bacillati</taxon>
        <taxon>Chloroflexota</taxon>
        <taxon>Caldilineae</taxon>
        <taxon>Caldilineales</taxon>
        <taxon>Caldilineaceae</taxon>
    </lineage>
</organism>
<protein>
    <submittedName>
        <fullName evidence="4">Fumarylacetoacetate hydrolase family protein</fullName>
    </submittedName>
</protein>
<name>A0A6B0YRT3_9CHLR</name>
<comment type="caution">
    <text evidence="4">The sequence shown here is derived from an EMBL/GenBank/DDBJ whole genome shotgun (WGS) entry which is preliminary data.</text>
</comment>
<comment type="similarity">
    <text evidence="1">Belongs to the FAH family.</text>
</comment>
<dbReference type="InterPro" id="IPR036663">
    <property type="entry name" value="Fumarylacetoacetase_C_sf"/>
</dbReference>
<evidence type="ECO:0000256" key="2">
    <source>
        <dbReference type="ARBA" id="ARBA00022723"/>
    </source>
</evidence>
<reference evidence="4" key="1">
    <citation type="submission" date="2019-09" db="EMBL/GenBank/DDBJ databases">
        <title>Characterisation of the sponge microbiome using genome-centric metagenomics.</title>
        <authorList>
            <person name="Engelberts J.P."/>
            <person name="Robbins S.J."/>
            <person name="De Goeij J.M."/>
            <person name="Aranda M."/>
            <person name="Bell S.C."/>
            <person name="Webster N.S."/>
        </authorList>
    </citation>
    <scope>NUCLEOTIDE SEQUENCE</scope>
    <source>
        <strain evidence="4">SB0664_bin_27</strain>
    </source>
</reference>
<evidence type="ECO:0000256" key="1">
    <source>
        <dbReference type="ARBA" id="ARBA00010211"/>
    </source>
</evidence>
<dbReference type="PANTHER" id="PTHR42796:SF4">
    <property type="entry name" value="FUMARYLACETOACETATE HYDROLASE DOMAIN-CONTAINING PROTEIN 2A"/>
    <property type="match status" value="1"/>
</dbReference>